<organism evidence="1 2">
    <name type="scientific">Vermiconidia calcicola</name>
    <dbReference type="NCBI Taxonomy" id="1690605"/>
    <lineage>
        <taxon>Eukaryota</taxon>
        <taxon>Fungi</taxon>
        <taxon>Dikarya</taxon>
        <taxon>Ascomycota</taxon>
        <taxon>Pezizomycotina</taxon>
        <taxon>Dothideomycetes</taxon>
        <taxon>Dothideomycetidae</taxon>
        <taxon>Mycosphaerellales</taxon>
        <taxon>Extremaceae</taxon>
        <taxon>Vermiconidia</taxon>
    </lineage>
</organism>
<protein>
    <submittedName>
        <fullName evidence="1">Uncharacterized protein</fullName>
    </submittedName>
</protein>
<keyword evidence="2" id="KW-1185">Reference proteome</keyword>
<accession>A0ACC3NR14</accession>
<name>A0ACC3NR14_9PEZI</name>
<dbReference type="EMBL" id="JAUTXU010000018">
    <property type="protein sequence ID" value="KAK3721376.1"/>
    <property type="molecule type" value="Genomic_DNA"/>
</dbReference>
<proteinExistence type="predicted"/>
<reference evidence="1" key="1">
    <citation type="submission" date="2023-07" db="EMBL/GenBank/DDBJ databases">
        <title>Black Yeasts Isolated from many extreme environments.</title>
        <authorList>
            <person name="Coleine C."/>
            <person name="Stajich J.E."/>
            <person name="Selbmann L."/>
        </authorList>
    </citation>
    <scope>NUCLEOTIDE SEQUENCE</scope>
    <source>
        <strain evidence="1">CCFEE 5714</strain>
    </source>
</reference>
<sequence length="99" mass="10730">MTTPMPDDELLSILLVNLRNAASTFGEGSPPYEGIRTTVEEHVQAMRAKGNSTDITSVRQTEQLASSTSNVESVKPEPSFKGQNPMSFSNLAFRPKTTG</sequence>
<comment type="caution">
    <text evidence="1">The sequence shown here is derived from an EMBL/GenBank/DDBJ whole genome shotgun (WGS) entry which is preliminary data.</text>
</comment>
<gene>
    <name evidence="1" type="ORF">LTR37_003252</name>
</gene>
<dbReference type="Proteomes" id="UP001281147">
    <property type="component" value="Unassembled WGS sequence"/>
</dbReference>
<evidence type="ECO:0000313" key="1">
    <source>
        <dbReference type="EMBL" id="KAK3721376.1"/>
    </source>
</evidence>
<evidence type="ECO:0000313" key="2">
    <source>
        <dbReference type="Proteomes" id="UP001281147"/>
    </source>
</evidence>